<name>A0ABP9CI94_9ACTN</name>
<dbReference type="Proteomes" id="UP001500839">
    <property type="component" value="Unassembled WGS sequence"/>
</dbReference>
<evidence type="ECO:0000313" key="2">
    <source>
        <dbReference type="Proteomes" id="UP001500839"/>
    </source>
</evidence>
<dbReference type="InterPro" id="IPR014710">
    <property type="entry name" value="RmlC-like_jellyroll"/>
</dbReference>
<comment type="caution">
    <text evidence="1">The sequence shown here is derived from an EMBL/GenBank/DDBJ whole genome shotgun (WGS) entry which is preliminary data.</text>
</comment>
<dbReference type="EMBL" id="BAABKQ010000001">
    <property type="protein sequence ID" value="GAA4810031.1"/>
    <property type="molecule type" value="Genomic_DNA"/>
</dbReference>
<proteinExistence type="predicted"/>
<dbReference type="Gene3D" id="2.60.120.10">
    <property type="entry name" value="Jelly Rolls"/>
    <property type="match status" value="1"/>
</dbReference>
<reference evidence="2" key="1">
    <citation type="journal article" date="2019" name="Int. J. Syst. Evol. Microbiol.">
        <title>The Global Catalogue of Microorganisms (GCM) 10K type strain sequencing project: providing services to taxonomists for standard genome sequencing and annotation.</title>
        <authorList>
            <consortium name="The Broad Institute Genomics Platform"/>
            <consortium name="The Broad Institute Genome Sequencing Center for Infectious Disease"/>
            <person name="Wu L."/>
            <person name="Ma J."/>
        </authorList>
    </citation>
    <scope>NUCLEOTIDE SEQUENCE [LARGE SCALE GENOMIC DNA]</scope>
    <source>
        <strain evidence="2">JCM 18542</strain>
    </source>
</reference>
<accession>A0ABP9CI94</accession>
<keyword evidence="2" id="KW-1185">Reference proteome</keyword>
<organism evidence="1 2">
    <name type="scientific">Tomitella cavernea</name>
    <dbReference type="NCBI Taxonomy" id="1387982"/>
    <lineage>
        <taxon>Bacteria</taxon>
        <taxon>Bacillati</taxon>
        <taxon>Actinomycetota</taxon>
        <taxon>Actinomycetes</taxon>
        <taxon>Mycobacteriales</taxon>
        <taxon>Tomitella</taxon>
    </lineage>
</organism>
<dbReference type="SUPFAM" id="SSF51182">
    <property type="entry name" value="RmlC-like cupins"/>
    <property type="match status" value="1"/>
</dbReference>
<dbReference type="InterPro" id="IPR011051">
    <property type="entry name" value="RmlC_Cupin_sf"/>
</dbReference>
<gene>
    <name evidence="1" type="ORF">GCM10023353_12800</name>
</gene>
<evidence type="ECO:0000313" key="1">
    <source>
        <dbReference type="EMBL" id="GAA4810031.1"/>
    </source>
</evidence>
<sequence>MNIGGTGLTARVIVFAPGGTTGWHTHDGDVPGFVTGGYITRTLDDCSVYTAGPGDPMSGGGAAHVGTNTGDTTAFLWSLYVDQAGDPPAIDAPAVDCPEP</sequence>
<protein>
    <submittedName>
        <fullName evidence="1">Cupin domain-containing protein</fullName>
    </submittedName>
</protein>